<protein>
    <submittedName>
        <fullName evidence="2">DNA translocase FtsK</fullName>
    </submittedName>
</protein>
<feature type="compositionally biased region" description="Low complexity" evidence="1">
    <location>
        <begin position="88"/>
        <end position="104"/>
    </location>
</feature>
<evidence type="ECO:0000313" key="3">
    <source>
        <dbReference type="Proteomes" id="UP000248897"/>
    </source>
</evidence>
<organism evidence="2 3">
    <name type="scientific">Serratia plymuthica</name>
    <dbReference type="NCBI Taxonomy" id="82996"/>
    <lineage>
        <taxon>Bacteria</taxon>
        <taxon>Pseudomonadati</taxon>
        <taxon>Pseudomonadota</taxon>
        <taxon>Gammaproteobacteria</taxon>
        <taxon>Enterobacterales</taxon>
        <taxon>Yersiniaceae</taxon>
        <taxon>Serratia</taxon>
    </lineage>
</organism>
<sequence length="289" mass="31932">MALSCHAESGAYSYPARAGVLRYQAAFSACSRAGTASRDDQPLQAAESHQQDEEALQEAALRQAFAEQQSQRYGEEYPQDNQDDEQALQEAALRQAFAEQQQARYGQQEPVPSSPIANPVDTRNAFSFSPMDDLVDDSPSEPLFTLSPQLEERIEQQSEREDDVPFGQFEPAAPAYSSQTPAPQPAQPVYQQPAQPAYQQAPQQQPVQQQPPAYQQPVAQPAPAAPQQPAMDSLIHPFLMRNDMPLQKPTTPLPTLDLLTEAPKEVEPVDSFALEQKARLVEASLADYR</sequence>
<proteinExistence type="predicted"/>
<dbReference type="EMBL" id="LS483469">
    <property type="protein sequence ID" value="SQI36304.1"/>
    <property type="molecule type" value="Genomic_DNA"/>
</dbReference>
<dbReference type="AlphaFoldDB" id="A0A2X4XI69"/>
<feature type="compositionally biased region" description="Low complexity" evidence="1">
    <location>
        <begin position="171"/>
        <end position="229"/>
    </location>
</feature>
<evidence type="ECO:0000256" key="1">
    <source>
        <dbReference type="SAM" id="MobiDB-lite"/>
    </source>
</evidence>
<feature type="compositionally biased region" description="Basic and acidic residues" evidence="1">
    <location>
        <begin position="150"/>
        <end position="159"/>
    </location>
</feature>
<name>A0A2X4XI69_SERPL</name>
<evidence type="ECO:0000313" key="2">
    <source>
        <dbReference type="EMBL" id="SQI36304.1"/>
    </source>
</evidence>
<dbReference type="Proteomes" id="UP000248897">
    <property type="component" value="Chromosome 1"/>
</dbReference>
<reference evidence="2 3" key="1">
    <citation type="submission" date="2018-06" db="EMBL/GenBank/DDBJ databases">
        <authorList>
            <consortium name="Pathogen Informatics"/>
            <person name="Doyle S."/>
        </authorList>
    </citation>
    <scope>NUCLEOTIDE SEQUENCE [LARGE SCALE GENOMIC DNA]</scope>
    <source>
        <strain evidence="2 3">NCTC12961</strain>
    </source>
</reference>
<feature type="compositionally biased region" description="Acidic residues" evidence="1">
    <location>
        <begin position="77"/>
        <end position="87"/>
    </location>
</feature>
<accession>A0A2X4XI69</accession>
<gene>
    <name evidence="2" type="primary">ftsK_3</name>
    <name evidence="2" type="ORF">NCTC12961_02096</name>
</gene>
<feature type="region of interest" description="Disordered" evidence="1">
    <location>
        <begin position="32"/>
        <end position="229"/>
    </location>
</feature>
<feature type="compositionally biased region" description="Low complexity" evidence="1">
    <location>
        <begin position="57"/>
        <end position="69"/>
    </location>
</feature>